<accession>A0A271J587</accession>
<evidence type="ECO:0000313" key="9">
    <source>
        <dbReference type="Proteomes" id="UP000216339"/>
    </source>
</evidence>
<dbReference type="PANTHER" id="PTHR21716:SF4">
    <property type="entry name" value="TRANSMEMBRANE PROTEIN 245"/>
    <property type="match status" value="1"/>
</dbReference>
<evidence type="ECO:0000256" key="7">
    <source>
        <dbReference type="SAM" id="Phobius"/>
    </source>
</evidence>
<evidence type="ECO:0000256" key="5">
    <source>
        <dbReference type="ARBA" id="ARBA00023136"/>
    </source>
</evidence>
<evidence type="ECO:0000256" key="4">
    <source>
        <dbReference type="ARBA" id="ARBA00022989"/>
    </source>
</evidence>
<sequence length="383" mass="40445">MTLRSLENRAFLALLTVVTLAFAWTLGGFLMPVFWAVVLAVLFSPLFGWFERRLGGRSTLAALLTLATVLVAVVGPLVTLGVLVTEEAVGVYQQVSRGEIDITEPVAAVERMLPQLAERAEEIGVDFEQIRENVASSALAVSQEVASRLLGFGQQAVTFTLLLAVTLYVLFFFVRDGEALRETLIRALPLGDPREKRLFTKFAAVTRATVKGTFVIAAVQGTIGGVSFWVLGLGSPVLWGVMMGVFSLLPAVGGALVWVPAALYLLATGAWVKALILGGIGAGIMGTVDNALRPVLVGRDAGMPDYMILLSTLGGLATFGFSGLVMGPIVAGLFLTVWEIFTEEFGPADDAPAEVPGLDPPEAEAAEDDPADLTPEAAPVESA</sequence>
<dbReference type="EMBL" id="MQWD01000001">
    <property type="protein sequence ID" value="PAP77849.1"/>
    <property type="molecule type" value="Genomic_DNA"/>
</dbReference>
<dbReference type="InterPro" id="IPR002549">
    <property type="entry name" value="AI-2E-like"/>
</dbReference>
<dbReference type="GO" id="GO:0016020">
    <property type="term" value="C:membrane"/>
    <property type="evidence" value="ECO:0007669"/>
    <property type="project" value="UniProtKB-SubCell"/>
</dbReference>
<comment type="similarity">
    <text evidence="2">Belongs to the autoinducer-2 exporter (AI-2E) (TC 2.A.86) family.</text>
</comment>
<feature type="region of interest" description="Disordered" evidence="6">
    <location>
        <begin position="347"/>
        <end position="383"/>
    </location>
</feature>
<dbReference type="Proteomes" id="UP000216339">
    <property type="component" value="Unassembled WGS sequence"/>
</dbReference>
<keyword evidence="5 7" id="KW-0472">Membrane</keyword>
<comment type="subcellular location">
    <subcellularLocation>
        <location evidence="1">Membrane</location>
        <topology evidence="1">Multi-pass membrane protein</topology>
    </subcellularLocation>
</comment>
<feature type="transmembrane region" description="Helical" evidence="7">
    <location>
        <begin position="270"/>
        <end position="288"/>
    </location>
</feature>
<keyword evidence="4 7" id="KW-1133">Transmembrane helix</keyword>
<protein>
    <recommendedName>
        <fullName evidence="10">AI-2E family transporter</fullName>
    </recommendedName>
</protein>
<proteinExistence type="inferred from homology"/>
<feature type="transmembrane region" description="Helical" evidence="7">
    <location>
        <begin position="62"/>
        <end position="84"/>
    </location>
</feature>
<feature type="transmembrane region" description="Helical" evidence="7">
    <location>
        <begin position="156"/>
        <end position="174"/>
    </location>
</feature>
<dbReference type="OrthoDB" id="9773730at2"/>
<feature type="compositionally biased region" description="Low complexity" evidence="6">
    <location>
        <begin position="372"/>
        <end position="383"/>
    </location>
</feature>
<comment type="caution">
    <text evidence="8">The sequence shown here is derived from an EMBL/GenBank/DDBJ whole genome shotgun (WGS) entry which is preliminary data.</text>
</comment>
<keyword evidence="9" id="KW-1185">Reference proteome</keyword>
<keyword evidence="3 7" id="KW-0812">Transmembrane</keyword>
<feature type="compositionally biased region" description="Acidic residues" evidence="6">
    <location>
        <begin position="361"/>
        <end position="371"/>
    </location>
</feature>
<gene>
    <name evidence="8" type="ORF">BSZ37_16070</name>
</gene>
<name>A0A271J587_9BACT</name>
<feature type="transmembrane region" description="Helical" evidence="7">
    <location>
        <begin position="308"/>
        <end position="335"/>
    </location>
</feature>
<dbReference type="AlphaFoldDB" id="A0A271J587"/>
<dbReference type="Pfam" id="PF01594">
    <property type="entry name" value="AI-2E_transport"/>
    <property type="match status" value="1"/>
</dbReference>
<evidence type="ECO:0000313" key="8">
    <source>
        <dbReference type="EMBL" id="PAP77849.1"/>
    </source>
</evidence>
<dbReference type="PANTHER" id="PTHR21716">
    <property type="entry name" value="TRANSMEMBRANE PROTEIN"/>
    <property type="match status" value="1"/>
</dbReference>
<feature type="transmembrane region" description="Helical" evidence="7">
    <location>
        <begin position="237"/>
        <end position="258"/>
    </location>
</feature>
<evidence type="ECO:0000256" key="3">
    <source>
        <dbReference type="ARBA" id="ARBA00022692"/>
    </source>
</evidence>
<evidence type="ECO:0000256" key="2">
    <source>
        <dbReference type="ARBA" id="ARBA00009773"/>
    </source>
</evidence>
<evidence type="ECO:0000256" key="6">
    <source>
        <dbReference type="SAM" id="MobiDB-lite"/>
    </source>
</evidence>
<feature type="transmembrane region" description="Helical" evidence="7">
    <location>
        <begin position="33"/>
        <end position="50"/>
    </location>
</feature>
<dbReference type="RefSeq" id="WP_095511520.1">
    <property type="nucleotide sequence ID" value="NZ_MQWD01000001.1"/>
</dbReference>
<evidence type="ECO:0000256" key="1">
    <source>
        <dbReference type="ARBA" id="ARBA00004141"/>
    </source>
</evidence>
<reference evidence="8 9" key="1">
    <citation type="submission" date="2016-11" db="EMBL/GenBank/DDBJ databases">
        <title>Study of marine rhodopsin-containing bacteria.</title>
        <authorList>
            <person name="Yoshizawa S."/>
            <person name="Kumagai Y."/>
            <person name="Kogure K."/>
        </authorList>
    </citation>
    <scope>NUCLEOTIDE SEQUENCE [LARGE SCALE GENOMIC DNA]</scope>
    <source>
        <strain evidence="8 9">SAORIC-28</strain>
    </source>
</reference>
<organism evidence="8 9">
    <name type="scientific">Rubrivirga marina</name>
    <dbReference type="NCBI Taxonomy" id="1196024"/>
    <lineage>
        <taxon>Bacteria</taxon>
        <taxon>Pseudomonadati</taxon>
        <taxon>Rhodothermota</taxon>
        <taxon>Rhodothermia</taxon>
        <taxon>Rhodothermales</taxon>
        <taxon>Rubricoccaceae</taxon>
        <taxon>Rubrivirga</taxon>
    </lineage>
</organism>
<evidence type="ECO:0008006" key="10">
    <source>
        <dbReference type="Google" id="ProtNLM"/>
    </source>
</evidence>
<feature type="transmembrane region" description="Helical" evidence="7">
    <location>
        <begin position="212"/>
        <end position="231"/>
    </location>
</feature>